<accession>A0AAN6IGN2</accession>
<proteinExistence type="predicted"/>
<feature type="compositionally biased region" description="Polar residues" evidence="1">
    <location>
        <begin position="189"/>
        <end position="208"/>
    </location>
</feature>
<feature type="compositionally biased region" description="Basic and acidic residues" evidence="1">
    <location>
        <begin position="616"/>
        <end position="625"/>
    </location>
</feature>
<dbReference type="EMBL" id="MU404351">
    <property type="protein sequence ID" value="KAI1616838.1"/>
    <property type="molecule type" value="Genomic_DNA"/>
</dbReference>
<feature type="compositionally biased region" description="Basic residues" evidence="1">
    <location>
        <begin position="23"/>
        <end position="34"/>
    </location>
</feature>
<feature type="compositionally biased region" description="Polar residues" evidence="1">
    <location>
        <begin position="626"/>
        <end position="642"/>
    </location>
</feature>
<organism evidence="2 3">
    <name type="scientific">Exophiala viscosa</name>
    <dbReference type="NCBI Taxonomy" id="2486360"/>
    <lineage>
        <taxon>Eukaryota</taxon>
        <taxon>Fungi</taxon>
        <taxon>Dikarya</taxon>
        <taxon>Ascomycota</taxon>
        <taxon>Pezizomycotina</taxon>
        <taxon>Eurotiomycetes</taxon>
        <taxon>Chaetothyriomycetidae</taxon>
        <taxon>Chaetothyriales</taxon>
        <taxon>Herpotrichiellaceae</taxon>
        <taxon>Exophiala</taxon>
    </lineage>
</organism>
<reference evidence="2" key="1">
    <citation type="journal article" date="2022" name="bioRxiv">
        <title>Deciphering the potential niche of two novel black yeast fungi from a biological soil crust based on their genomes, phenotypes, and melanin regulation.</title>
        <authorList>
            <consortium name="DOE Joint Genome Institute"/>
            <person name="Carr E.C."/>
            <person name="Barton Q."/>
            <person name="Grambo S."/>
            <person name="Sullivan M."/>
            <person name="Renfro C.M."/>
            <person name="Kuo A."/>
            <person name="Pangilinan J."/>
            <person name="Lipzen A."/>
            <person name="Keymanesh K."/>
            <person name="Savage E."/>
            <person name="Barry K."/>
            <person name="Grigoriev I.V."/>
            <person name="Riekhof W.R."/>
            <person name="Harris S.S."/>
        </authorList>
    </citation>
    <scope>NUCLEOTIDE SEQUENCE</scope>
    <source>
        <strain evidence="2">JF 03-4F</strain>
    </source>
</reference>
<dbReference type="Proteomes" id="UP001203852">
    <property type="component" value="Unassembled WGS sequence"/>
</dbReference>
<evidence type="ECO:0000313" key="3">
    <source>
        <dbReference type="Proteomes" id="UP001203852"/>
    </source>
</evidence>
<feature type="region of interest" description="Disordered" evidence="1">
    <location>
        <begin position="162"/>
        <end position="208"/>
    </location>
</feature>
<feature type="region of interest" description="Disordered" evidence="1">
    <location>
        <begin position="670"/>
        <end position="695"/>
    </location>
</feature>
<feature type="region of interest" description="Disordered" evidence="1">
    <location>
        <begin position="238"/>
        <end position="300"/>
    </location>
</feature>
<keyword evidence="3" id="KW-1185">Reference proteome</keyword>
<feature type="region of interest" description="Disordered" evidence="1">
    <location>
        <begin position="326"/>
        <end position="390"/>
    </location>
</feature>
<dbReference type="AlphaFoldDB" id="A0AAN6IGN2"/>
<evidence type="ECO:0000313" key="2">
    <source>
        <dbReference type="EMBL" id="KAI1616838.1"/>
    </source>
</evidence>
<protein>
    <submittedName>
        <fullName evidence="2">Uncharacterized protein</fullName>
    </submittedName>
</protein>
<feature type="compositionally biased region" description="Basic and acidic residues" evidence="1">
    <location>
        <begin position="11"/>
        <end position="20"/>
    </location>
</feature>
<feature type="region of interest" description="Disordered" evidence="1">
    <location>
        <begin position="609"/>
        <end position="643"/>
    </location>
</feature>
<feature type="compositionally biased region" description="Low complexity" evidence="1">
    <location>
        <begin position="1"/>
        <end position="10"/>
    </location>
</feature>
<feature type="compositionally biased region" description="Polar residues" evidence="1">
    <location>
        <begin position="92"/>
        <end position="108"/>
    </location>
</feature>
<comment type="caution">
    <text evidence="2">The sequence shown here is derived from an EMBL/GenBank/DDBJ whole genome shotgun (WGS) entry which is preliminary data.</text>
</comment>
<feature type="compositionally biased region" description="Low complexity" evidence="1">
    <location>
        <begin position="57"/>
        <end position="81"/>
    </location>
</feature>
<feature type="compositionally biased region" description="Polar residues" evidence="1">
    <location>
        <begin position="672"/>
        <end position="695"/>
    </location>
</feature>
<feature type="region of interest" description="Disordered" evidence="1">
    <location>
        <begin position="1"/>
        <end position="150"/>
    </location>
</feature>
<feature type="compositionally biased region" description="Low complexity" evidence="1">
    <location>
        <begin position="165"/>
        <end position="174"/>
    </location>
</feature>
<name>A0AAN6IGN2_9EURO</name>
<feature type="region of interest" description="Disordered" evidence="1">
    <location>
        <begin position="517"/>
        <end position="538"/>
    </location>
</feature>
<evidence type="ECO:0000256" key="1">
    <source>
        <dbReference type="SAM" id="MobiDB-lite"/>
    </source>
</evidence>
<feature type="compositionally biased region" description="Polar residues" evidence="1">
    <location>
        <begin position="518"/>
        <end position="535"/>
    </location>
</feature>
<sequence>MPAMTAARAAAHADDFDMAKLSKSLKQRQRHARRNSANVAKLTPAEIRSLNNKGLDSTTGSQSSSNSVSPVKSRRATTTTPPTTPPEKASAYQAQSHRNSVSRNSTVDVPTPPHTPNGHRRPSQSSTRSHSHGHHSDQPHGNGTIHAPRPRGSAHAAFVAANGLSPRPSSSGSSTYRGLQTYRGPEVTRNGSFNMLQRPSSNIVTNPLSYFSRPRQSVLSASPERSRSSQEVSIYRAQSLRNERDNSISNISAASSRPASPHRQSDSPVSMMHENEKFTVLNPADDPHNQPKVSSDGEIPAMNEKAVNTAPDEKEAFPPLPVQRVTDQAETPKRESKKRFTLFGAEKGNQDGTDSTNKLKKLRRRSLPLTELHQPKSSEVEQLPSEGQAAASNEELHVDGAQIEECDFAAHPAVRPLSLVIPDEFKGKEREIDCGPVYARCSCCGKIKRPPGASDLSPVMENENLRTNFSFEIERTSNNPARRSSDSSRGKFTPIIPMVVAENETRQASIEPYKTPIEPTSHQRQVTSPGPSSRKMNPHLASPPKFVRFVSLHGRRNVDSSIIDEEDETEVVKETPLVAERTHVHFADVKTHEFGVSNEIVNGQAMPEAQTNQETAEAKLEDQHTNTELVESTPRAPSNAGSESDAFFTPMDGATPLDEDPTCEIEEENELKQNSQGRSLLTLPQPSFGPQFTRSSDSLRDFVLRSGSVRVAGDRENLHELSKQVSRENEVMAV</sequence>
<feature type="compositionally biased region" description="Low complexity" evidence="1">
    <location>
        <begin position="247"/>
        <end position="256"/>
    </location>
</feature>
<gene>
    <name evidence="2" type="ORF">EDD36DRAFT_147457</name>
</gene>